<evidence type="ECO:0000256" key="2">
    <source>
        <dbReference type="ARBA" id="ARBA00022448"/>
    </source>
</evidence>
<dbReference type="CDD" id="cd06261">
    <property type="entry name" value="TM_PBP2"/>
    <property type="match status" value="1"/>
</dbReference>
<comment type="caution">
    <text evidence="9">The sequence shown here is derived from an EMBL/GenBank/DDBJ whole genome shotgun (WGS) entry which is preliminary data.</text>
</comment>
<evidence type="ECO:0000313" key="10">
    <source>
        <dbReference type="Proteomes" id="UP000824135"/>
    </source>
</evidence>
<dbReference type="GO" id="GO:0005886">
    <property type="term" value="C:plasma membrane"/>
    <property type="evidence" value="ECO:0007669"/>
    <property type="project" value="UniProtKB-SubCell"/>
</dbReference>
<sequence length="315" mass="35609">MAQQTSGKPKEISSFMKKRTKNLIFYCIMIAFPVFQFCYFYLAVNFNSILLAFKSYDVYSGTFSWVGTENFERFFDFCTQTRMVAKMTGNSLIVYAFNLIVGIPLALFFSYYIYKKFPAYGLFKIMLFLPSIISSIVMVVLFKGFVEEAIPEIVEKISGKQILGLVGNHKTVFPTVIFYAIWVGFGSGILMYSGAMSRVPDSVVESAKLDGISPLKEFWYITLPLIYGTLSTYLIVGVAGIFTNQLNLYSFFGNKASPEIMTFGYYLFSGIAEVKTMQEYPYYAATGLLLTFVAVPLTLGVKYLLEKFGPETVEF</sequence>
<dbReference type="Gene3D" id="1.10.3720.10">
    <property type="entry name" value="MetI-like"/>
    <property type="match status" value="1"/>
</dbReference>
<evidence type="ECO:0000256" key="1">
    <source>
        <dbReference type="ARBA" id="ARBA00004651"/>
    </source>
</evidence>
<keyword evidence="3" id="KW-1003">Cell membrane</keyword>
<proteinExistence type="inferred from homology"/>
<dbReference type="GO" id="GO:0055085">
    <property type="term" value="P:transmembrane transport"/>
    <property type="evidence" value="ECO:0007669"/>
    <property type="project" value="InterPro"/>
</dbReference>
<dbReference type="EMBL" id="DXCO01000040">
    <property type="protein sequence ID" value="HIY78782.1"/>
    <property type="molecule type" value="Genomic_DNA"/>
</dbReference>
<accession>A0A9D2CH43</accession>
<comment type="similarity">
    <text evidence="7">Belongs to the binding-protein-dependent transport system permease family.</text>
</comment>
<feature type="transmembrane region" description="Helical" evidence="7">
    <location>
        <begin position="92"/>
        <end position="114"/>
    </location>
</feature>
<evidence type="ECO:0000256" key="3">
    <source>
        <dbReference type="ARBA" id="ARBA00022475"/>
    </source>
</evidence>
<evidence type="ECO:0000256" key="4">
    <source>
        <dbReference type="ARBA" id="ARBA00022692"/>
    </source>
</evidence>
<dbReference type="SUPFAM" id="SSF161098">
    <property type="entry name" value="MetI-like"/>
    <property type="match status" value="1"/>
</dbReference>
<dbReference type="Proteomes" id="UP000824135">
    <property type="component" value="Unassembled WGS sequence"/>
</dbReference>
<feature type="transmembrane region" description="Helical" evidence="7">
    <location>
        <begin position="176"/>
        <end position="197"/>
    </location>
</feature>
<dbReference type="PANTHER" id="PTHR30193:SF37">
    <property type="entry name" value="INNER MEMBRANE ABC TRANSPORTER PERMEASE PROTEIN YCJO"/>
    <property type="match status" value="1"/>
</dbReference>
<keyword evidence="4 7" id="KW-0812">Transmembrane</keyword>
<reference evidence="9" key="1">
    <citation type="journal article" date="2021" name="PeerJ">
        <title>Extensive microbial diversity within the chicken gut microbiome revealed by metagenomics and culture.</title>
        <authorList>
            <person name="Gilroy R."/>
            <person name="Ravi A."/>
            <person name="Getino M."/>
            <person name="Pursley I."/>
            <person name="Horton D.L."/>
            <person name="Alikhan N.F."/>
            <person name="Baker D."/>
            <person name="Gharbi K."/>
            <person name="Hall N."/>
            <person name="Watson M."/>
            <person name="Adriaenssens E.M."/>
            <person name="Foster-Nyarko E."/>
            <person name="Jarju S."/>
            <person name="Secka A."/>
            <person name="Antonio M."/>
            <person name="Oren A."/>
            <person name="Chaudhuri R.R."/>
            <person name="La Ragione R."/>
            <person name="Hildebrand F."/>
            <person name="Pallen M.J."/>
        </authorList>
    </citation>
    <scope>NUCLEOTIDE SEQUENCE</scope>
    <source>
        <strain evidence="9">CHK199-9574</strain>
    </source>
</reference>
<feature type="transmembrane region" description="Helical" evidence="7">
    <location>
        <begin position="126"/>
        <end position="146"/>
    </location>
</feature>
<dbReference type="PANTHER" id="PTHR30193">
    <property type="entry name" value="ABC TRANSPORTER PERMEASE PROTEIN"/>
    <property type="match status" value="1"/>
</dbReference>
<keyword evidence="2 7" id="KW-0813">Transport</keyword>
<dbReference type="InterPro" id="IPR051393">
    <property type="entry name" value="ABC_transporter_permease"/>
</dbReference>
<reference evidence="9" key="2">
    <citation type="submission" date="2021-04" db="EMBL/GenBank/DDBJ databases">
        <authorList>
            <person name="Gilroy R."/>
        </authorList>
    </citation>
    <scope>NUCLEOTIDE SEQUENCE</scope>
    <source>
        <strain evidence="9">CHK199-9574</strain>
    </source>
</reference>
<dbReference type="InterPro" id="IPR000515">
    <property type="entry name" value="MetI-like"/>
</dbReference>
<protein>
    <submittedName>
        <fullName evidence="9">Sugar ABC transporter permease</fullName>
    </submittedName>
</protein>
<gene>
    <name evidence="9" type="ORF">H9728_07020</name>
</gene>
<evidence type="ECO:0000256" key="6">
    <source>
        <dbReference type="ARBA" id="ARBA00023136"/>
    </source>
</evidence>
<comment type="subcellular location">
    <subcellularLocation>
        <location evidence="1 7">Cell membrane</location>
        <topology evidence="1 7">Multi-pass membrane protein</topology>
    </subcellularLocation>
</comment>
<organism evidence="9 10">
    <name type="scientific">Candidatus Borkfalkia excrementavium</name>
    <dbReference type="NCBI Taxonomy" id="2838505"/>
    <lineage>
        <taxon>Bacteria</taxon>
        <taxon>Bacillati</taxon>
        <taxon>Bacillota</taxon>
        <taxon>Clostridia</taxon>
        <taxon>Christensenellales</taxon>
        <taxon>Christensenellaceae</taxon>
        <taxon>Candidatus Borkfalkia</taxon>
    </lineage>
</organism>
<dbReference type="InterPro" id="IPR035906">
    <property type="entry name" value="MetI-like_sf"/>
</dbReference>
<evidence type="ECO:0000313" key="9">
    <source>
        <dbReference type="EMBL" id="HIY78782.1"/>
    </source>
</evidence>
<dbReference type="AlphaFoldDB" id="A0A9D2CH43"/>
<evidence type="ECO:0000256" key="7">
    <source>
        <dbReference type="RuleBase" id="RU363032"/>
    </source>
</evidence>
<feature type="transmembrane region" description="Helical" evidence="7">
    <location>
        <begin position="23"/>
        <end position="44"/>
    </location>
</feature>
<keyword evidence="6 7" id="KW-0472">Membrane</keyword>
<dbReference type="Pfam" id="PF00528">
    <property type="entry name" value="BPD_transp_1"/>
    <property type="match status" value="1"/>
</dbReference>
<name>A0A9D2CH43_9FIRM</name>
<evidence type="ECO:0000256" key="5">
    <source>
        <dbReference type="ARBA" id="ARBA00022989"/>
    </source>
</evidence>
<feature type="domain" description="ABC transmembrane type-1" evidence="8">
    <location>
        <begin position="88"/>
        <end position="301"/>
    </location>
</feature>
<feature type="transmembrane region" description="Helical" evidence="7">
    <location>
        <begin position="218"/>
        <end position="242"/>
    </location>
</feature>
<evidence type="ECO:0000259" key="8">
    <source>
        <dbReference type="PROSITE" id="PS50928"/>
    </source>
</evidence>
<dbReference type="PROSITE" id="PS50928">
    <property type="entry name" value="ABC_TM1"/>
    <property type="match status" value="1"/>
</dbReference>
<feature type="transmembrane region" description="Helical" evidence="7">
    <location>
        <begin position="280"/>
        <end position="305"/>
    </location>
</feature>
<keyword evidence="5 7" id="KW-1133">Transmembrane helix</keyword>